<dbReference type="Gene3D" id="3.30.1380.10">
    <property type="match status" value="1"/>
</dbReference>
<dbReference type="Proteomes" id="UP000254065">
    <property type="component" value="Unassembled WGS sequence"/>
</dbReference>
<dbReference type="EMBL" id="UGQB01000004">
    <property type="protein sequence ID" value="STZ07199.1"/>
    <property type="molecule type" value="Genomic_DNA"/>
</dbReference>
<name>A0A378QXC5_9GAMM</name>
<gene>
    <name evidence="2" type="ORF">NCTC12877_00154</name>
</gene>
<dbReference type="InterPro" id="IPR009045">
    <property type="entry name" value="Zn_M74/Hedgehog-like"/>
</dbReference>
<dbReference type="RefSeq" id="WP_029103220.1">
    <property type="nucleotide sequence ID" value="NZ_UGQB01000004.1"/>
</dbReference>
<dbReference type="CDD" id="cd14845">
    <property type="entry name" value="L-Ala-D-Glu_peptidase_like"/>
    <property type="match status" value="1"/>
</dbReference>
<dbReference type="OrthoDB" id="8479979at2"/>
<proteinExistence type="predicted"/>
<accession>A0A378QXC5</accession>
<evidence type="ECO:0000313" key="2">
    <source>
        <dbReference type="EMBL" id="STZ07199.1"/>
    </source>
</evidence>
<feature type="compositionally biased region" description="Basic and acidic residues" evidence="1">
    <location>
        <begin position="151"/>
        <end position="166"/>
    </location>
</feature>
<keyword evidence="3" id="KW-1185">Reference proteome</keyword>
<organism evidence="2 3">
    <name type="scientific">Moraxella caprae</name>
    <dbReference type="NCBI Taxonomy" id="90240"/>
    <lineage>
        <taxon>Bacteria</taxon>
        <taxon>Pseudomonadati</taxon>
        <taxon>Pseudomonadota</taxon>
        <taxon>Gammaproteobacteria</taxon>
        <taxon>Moraxellales</taxon>
        <taxon>Moraxellaceae</taxon>
        <taxon>Moraxella</taxon>
    </lineage>
</organism>
<reference evidence="2 3" key="1">
    <citation type="submission" date="2018-06" db="EMBL/GenBank/DDBJ databases">
        <authorList>
            <consortium name="Pathogen Informatics"/>
            <person name="Doyle S."/>
        </authorList>
    </citation>
    <scope>NUCLEOTIDE SEQUENCE [LARGE SCALE GENOMIC DNA]</scope>
    <source>
        <strain evidence="2 3">NCTC12877</strain>
    </source>
</reference>
<evidence type="ECO:0000256" key="1">
    <source>
        <dbReference type="SAM" id="MobiDB-lite"/>
    </source>
</evidence>
<protein>
    <submittedName>
        <fullName evidence="2">Uncharacterized protein</fullName>
    </submittedName>
</protein>
<dbReference type="STRING" id="1122244.GCA_000426885_01722"/>
<feature type="region of interest" description="Disordered" evidence="1">
    <location>
        <begin position="144"/>
        <end position="166"/>
    </location>
</feature>
<sequence>MSDVLSKRSLNNLNGVHPSLVAIVKRAITITGQDFVVIEGVRSREQCMINYGKGRTAAQCAAKGIPARYARPKEAKVTWLNNPFASKHCEQKDGYGHAIDICPYPVDWSDLKKFDAIAKAMFDAEKQLIAEGVISKGTNLRWGADWNRNGKPRERGESDSPHFEIF</sequence>
<evidence type="ECO:0000313" key="3">
    <source>
        <dbReference type="Proteomes" id="UP000254065"/>
    </source>
</evidence>
<dbReference type="SUPFAM" id="SSF55166">
    <property type="entry name" value="Hedgehog/DD-peptidase"/>
    <property type="match status" value="1"/>
</dbReference>
<dbReference type="AlphaFoldDB" id="A0A378QXC5"/>